<evidence type="ECO:0000313" key="4">
    <source>
        <dbReference type="Proteomes" id="UP001201163"/>
    </source>
</evidence>
<accession>A0AAD4LCS2</accession>
<name>A0AAD4LCS2_9AGAM</name>
<organism evidence="3 4">
    <name type="scientific">Lactarius akahatsu</name>
    <dbReference type="NCBI Taxonomy" id="416441"/>
    <lineage>
        <taxon>Eukaryota</taxon>
        <taxon>Fungi</taxon>
        <taxon>Dikarya</taxon>
        <taxon>Basidiomycota</taxon>
        <taxon>Agaricomycotina</taxon>
        <taxon>Agaricomycetes</taxon>
        <taxon>Russulales</taxon>
        <taxon>Russulaceae</taxon>
        <taxon>Lactarius</taxon>
    </lineage>
</organism>
<sequence length="447" mass="49614">MGPANYSRTDLNNHSDVPIADPELQLAAHAARAAKLHARLMATLDTLDSERRTYAEEISEERRQRVALQAQVRSARAERAAMEEERDSLREAVLHLIEKVEVCNDYSLWPHSGLSSTSLAVPPKPRRLHEQPQTTWTAAGRAYSAALLTALREECEREHAARSAALQRVAELEAQLARREAELEERYETAPTSPIPSLSRDGAIRVLQQSAARNEALTYEVAGLVQKLEDARATLRADESLPPDHSAMTPTPTPTTPLPLPPTPPRNRASTPESPTPQRGPALAPSPPPLVRSPERLSPTPAPRHPLRDTEPPTDLARQIAAVTEDLAGLRAEQQRLSQMQHERVHPRQQEQQDALPRASTPPWRTFRRILLVEEECIRLRAELAASTTREAALRELLIPTPVPALESLPTERDLLDDRGDEDGVEMDLATPLQPTVLLNPEDLWPG</sequence>
<comment type="caution">
    <text evidence="3">The sequence shown here is derived from an EMBL/GenBank/DDBJ whole genome shotgun (WGS) entry which is preliminary data.</text>
</comment>
<feature type="region of interest" description="Disordered" evidence="2">
    <location>
        <begin position="336"/>
        <end position="360"/>
    </location>
</feature>
<feature type="region of interest" description="Disordered" evidence="2">
    <location>
        <begin position="415"/>
        <end position="447"/>
    </location>
</feature>
<feature type="coiled-coil region" evidence="1">
    <location>
        <begin position="162"/>
        <end position="189"/>
    </location>
</feature>
<feature type="compositionally biased region" description="Polar residues" evidence="2">
    <location>
        <begin position="268"/>
        <end position="277"/>
    </location>
</feature>
<dbReference type="Proteomes" id="UP001201163">
    <property type="component" value="Unassembled WGS sequence"/>
</dbReference>
<feature type="compositionally biased region" description="Basic and acidic residues" evidence="2">
    <location>
        <begin position="341"/>
        <end position="351"/>
    </location>
</feature>
<dbReference type="AlphaFoldDB" id="A0AAD4LCS2"/>
<feature type="compositionally biased region" description="Pro residues" evidence="2">
    <location>
        <begin position="251"/>
        <end position="265"/>
    </location>
</feature>
<reference evidence="3" key="1">
    <citation type="submission" date="2022-01" db="EMBL/GenBank/DDBJ databases">
        <title>Comparative genomics reveals a dynamic genome evolution in the ectomycorrhizal milk-cap (Lactarius) mushrooms.</title>
        <authorList>
            <consortium name="DOE Joint Genome Institute"/>
            <person name="Lebreton A."/>
            <person name="Tang N."/>
            <person name="Kuo A."/>
            <person name="LaButti K."/>
            <person name="Drula E."/>
            <person name="Barry K."/>
            <person name="Clum A."/>
            <person name="Lipzen A."/>
            <person name="Mousain D."/>
            <person name="Ng V."/>
            <person name="Wang R."/>
            <person name="Wang X."/>
            <person name="Dai Y."/>
            <person name="Henrissat B."/>
            <person name="Grigoriev I.V."/>
            <person name="Guerin-Laguette A."/>
            <person name="Yu F."/>
            <person name="Martin F.M."/>
        </authorList>
    </citation>
    <scope>NUCLEOTIDE SEQUENCE</scope>
    <source>
        <strain evidence="3">QP</strain>
    </source>
</reference>
<gene>
    <name evidence="3" type="ORF">EDB92DRAFT_1221488</name>
</gene>
<keyword evidence="4" id="KW-1185">Reference proteome</keyword>
<dbReference type="EMBL" id="JAKELL010000051">
    <property type="protein sequence ID" value="KAH8986887.1"/>
    <property type="molecule type" value="Genomic_DNA"/>
</dbReference>
<evidence type="ECO:0000256" key="2">
    <source>
        <dbReference type="SAM" id="MobiDB-lite"/>
    </source>
</evidence>
<feature type="coiled-coil region" evidence="1">
    <location>
        <begin position="44"/>
        <end position="99"/>
    </location>
</feature>
<keyword evidence="1" id="KW-0175">Coiled coil</keyword>
<evidence type="ECO:0000256" key="1">
    <source>
        <dbReference type="SAM" id="Coils"/>
    </source>
</evidence>
<protein>
    <submittedName>
        <fullName evidence="3">Uncharacterized protein</fullName>
    </submittedName>
</protein>
<feature type="region of interest" description="Disordered" evidence="2">
    <location>
        <begin position="238"/>
        <end position="314"/>
    </location>
</feature>
<evidence type="ECO:0000313" key="3">
    <source>
        <dbReference type="EMBL" id="KAH8986887.1"/>
    </source>
</evidence>
<proteinExistence type="predicted"/>